<dbReference type="AlphaFoldDB" id="A0A7V4XQW4"/>
<proteinExistence type="predicted"/>
<evidence type="ECO:0000313" key="2">
    <source>
        <dbReference type="EMBL" id="HGY93351.1"/>
    </source>
</evidence>
<dbReference type="InterPro" id="IPR053146">
    <property type="entry name" value="QDO-like"/>
</dbReference>
<dbReference type="InterPro" id="IPR013096">
    <property type="entry name" value="Cupin_2"/>
</dbReference>
<feature type="domain" description="Cupin type-2" evidence="1">
    <location>
        <begin position="26"/>
        <end position="86"/>
    </location>
</feature>
<gene>
    <name evidence="2" type="ORF">ENW50_01475</name>
</gene>
<evidence type="ECO:0000259" key="1">
    <source>
        <dbReference type="Pfam" id="PF07883"/>
    </source>
</evidence>
<name>A0A7V4XQW4_9BACT</name>
<protein>
    <submittedName>
        <fullName evidence="2">Cupin domain-containing protein</fullName>
    </submittedName>
</protein>
<dbReference type="PANTHER" id="PTHR36440">
    <property type="entry name" value="PUTATIVE (AFU_ORTHOLOGUE AFUA_8G07350)-RELATED"/>
    <property type="match status" value="1"/>
</dbReference>
<dbReference type="Pfam" id="PF07883">
    <property type="entry name" value="Cupin_2"/>
    <property type="match status" value="1"/>
</dbReference>
<dbReference type="SUPFAM" id="SSF51182">
    <property type="entry name" value="RmlC-like cupins"/>
    <property type="match status" value="1"/>
</dbReference>
<organism evidence="2">
    <name type="scientific">Acidobacterium capsulatum</name>
    <dbReference type="NCBI Taxonomy" id="33075"/>
    <lineage>
        <taxon>Bacteria</taxon>
        <taxon>Pseudomonadati</taxon>
        <taxon>Acidobacteriota</taxon>
        <taxon>Terriglobia</taxon>
        <taxon>Terriglobales</taxon>
        <taxon>Acidobacteriaceae</taxon>
        <taxon>Acidobacterium</taxon>
    </lineage>
</organism>
<reference evidence="2" key="1">
    <citation type="journal article" date="2020" name="mSystems">
        <title>Genome- and Community-Level Interaction Insights into Carbon Utilization and Element Cycling Functions of Hydrothermarchaeota in Hydrothermal Sediment.</title>
        <authorList>
            <person name="Zhou Z."/>
            <person name="Liu Y."/>
            <person name="Xu W."/>
            <person name="Pan J."/>
            <person name="Luo Z.H."/>
            <person name="Li M."/>
        </authorList>
    </citation>
    <scope>NUCLEOTIDE SEQUENCE [LARGE SCALE GENOMIC DNA]</scope>
    <source>
        <strain evidence="2">SpSt-855</strain>
    </source>
</reference>
<dbReference type="InterPro" id="IPR014710">
    <property type="entry name" value="RmlC-like_jellyroll"/>
</dbReference>
<accession>A0A7V4XQW4</accession>
<dbReference type="PANTHER" id="PTHR36440:SF1">
    <property type="entry name" value="PUTATIVE (AFU_ORTHOLOGUE AFUA_8G07350)-RELATED"/>
    <property type="match status" value="1"/>
</dbReference>
<dbReference type="EMBL" id="DTKL01000011">
    <property type="protein sequence ID" value="HGY93351.1"/>
    <property type="molecule type" value="Genomic_DNA"/>
</dbReference>
<sequence>MGRMRAIFKADNEESASRYSVSEWWLDPHTRGPGVHSHDDDHVFYVLAGPLSVSLNEEWSQLEAGSYAIIPGGTLHNFENRGSERTGFIAFTTPGGFEQRMPGPDGIAAALAAGDLRL</sequence>
<dbReference type="Gene3D" id="2.60.120.10">
    <property type="entry name" value="Jelly Rolls"/>
    <property type="match status" value="1"/>
</dbReference>
<dbReference type="InterPro" id="IPR011051">
    <property type="entry name" value="RmlC_Cupin_sf"/>
</dbReference>
<comment type="caution">
    <text evidence="2">The sequence shown here is derived from an EMBL/GenBank/DDBJ whole genome shotgun (WGS) entry which is preliminary data.</text>
</comment>